<protein>
    <submittedName>
        <fullName evidence="4">EamA family transporter</fullName>
    </submittedName>
</protein>
<dbReference type="RefSeq" id="WP_117455290.1">
    <property type="nucleotide sequence ID" value="NZ_DAWEHX010000028.1"/>
</dbReference>
<evidence type="ECO:0000313" key="4">
    <source>
        <dbReference type="EMBL" id="MBC8627672.1"/>
    </source>
</evidence>
<evidence type="ECO:0000259" key="3">
    <source>
        <dbReference type="Pfam" id="PF00892"/>
    </source>
</evidence>
<dbReference type="Gene3D" id="1.10.3730.20">
    <property type="match status" value="1"/>
</dbReference>
<dbReference type="SUPFAM" id="SSF103481">
    <property type="entry name" value="Multidrug resistance efflux transporter EmrE"/>
    <property type="match status" value="1"/>
</dbReference>
<keyword evidence="2" id="KW-0472">Membrane</keyword>
<dbReference type="EMBL" id="JACRTP010000001">
    <property type="protein sequence ID" value="MBC8627672.1"/>
    <property type="molecule type" value="Genomic_DNA"/>
</dbReference>
<dbReference type="InterPro" id="IPR037185">
    <property type="entry name" value="EmrE-like"/>
</dbReference>
<evidence type="ECO:0000256" key="2">
    <source>
        <dbReference type="SAM" id="Phobius"/>
    </source>
</evidence>
<proteinExistence type="inferred from homology"/>
<feature type="transmembrane region" description="Helical" evidence="2">
    <location>
        <begin position="96"/>
        <end position="112"/>
    </location>
</feature>
<comment type="caution">
    <text evidence="4">The sequence shown here is derived from an EMBL/GenBank/DDBJ whole genome shotgun (WGS) entry which is preliminary data.</text>
</comment>
<comment type="similarity">
    <text evidence="1">Belongs to the EamA transporter family.</text>
</comment>
<organism evidence="4 5">
    <name type="scientific">Blautia stercoris</name>
    <dbReference type="NCBI Taxonomy" id="871664"/>
    <lineage>
        <taxon>Bacteria</taxon>
        <taxon>Bacillati</taxon>
        <taxon>Bacillota</taxon>
        <taxon>Clostridia</taxon>
        <taxon>Lachnospirales</taxon>
        <taxon>Lachnospiraceae</taxon>
        <taxon>Blautia</taxon>
    </lineage>
</organism>
<feature type="transmembrane region" description="Helical" evidence="2">
    <location>
        <begin position="43"/>
        <end position="61"/>
    </location>
</feature>
<keyword evidence="5" id="KW-1185">Reference proteome</keyword>
<sequence>MNNYMWLLFIGTFFSAFSQLLLKQSANKTYKNPIFEYLNWRVILSYGIFAAVLFLNTYAYTKVDMKYGAVIDTFTYVFVMVLSYFILKEKFTKEKLIGNLIIMSGVFIYTLPF</sequence>
<name>A0ABR7P8E5_9FIRM</name>
<evidence type="ECO:0000313" key="5">
    <source>
        <dbReference type="Proteomes" id="UP000661649"/>
    </source>
</evidence>
<feature type="domain" description="EamA" evidence="3">
    <location>
        <begin position="6"/>
        <end position="110"/>
    </location>
</feature>
<feature type="transmembrane region" description="Helical" evidence="2">
    <location>
        <begin position="6"/>
        <end position="22"/>
    </location>
</feature>
<keyword evidence="2" id="KW-0812">Transmembrane</keyword>
<evidence type="ECO:0000256" key="1">
    <source>
        <dbReference type="ARBA" id="ARBA00007362"/>
    </source>
</evidence>
<dbReference type="Proteomes" id="UP000661649">
    <property type="component" value="Unassembled WGS sequence"/>
</dbReference>
<feature type="transmembrane region" description="Helical" evidence="2">
    <location>
        <begin position="67"/>
        <end position="87"/>
    </location>
</feature>
<dbReference type="Pfam" id="PF00892">
    <property type="entry name" value="EamA"/>
    <property type="match status" value="1"/>
</dbReference>
<keyword evidence="2" id="KW-1133">Transmembrane helix</keyword>
<reference evidence="4 5" key="1">
    <citation type="submission" date="2020-08" db="EMBL/GenBank/DDBJ databases">
        <title>Genome public.</title>
        <authorList>
            <person name="Liu C."/>
            <person name="Sun Q."/>
        </authorList>
    </citation>
    <scope>NUCLEOTIDE SEQUENCE [LARGE SCALE GENOMIC DNA]</scope>
    <source>
        <strain evidence="4 5">3_YM_SP_D4_24.mj</strain>
    </source>
</reference>
<gene>
    <name evidence="4" type="ORF">H8712_03380</name>
</gene>
<dbReference type="InterPro" id="IPR000620">
    <property type="entry name" value="EamA_dom"/>
</dbReference>
<accession>A0ABR7P8E5</accession>